<keyword evidence="5 8" id="KW-0812">Transmembrane</keyword>
<evidence type="ECO:0000256" key="5">
    <source>
        <dbReference type="ARBA" id="ARBA00022692"/>
    </source>
</evidence>
<evidence type="ECO:0000313" key="10">
    <source>
        <dbReference type="EMBL" id="QKJ30478.1"/>
    </source>
</evidence>
<dbReference type="EMBL" id="CP054139">
    <property type="protein sequence ID" value="QKJ30478.1"/>
    <property type="molecule type" value="Genomic_DNA"/>
</dbReference>
<feature type="transmembrane region" description="Helical" evidence="8">
    <location>
        <begin position="54"/>
        <end position="73"/>
    </location>
</feature>
<keyword evidence="4" id="KW-0813">Transport</keyword>
<feature type="transmembrane region" description="Helical" evidence="8">
    <location>
        <begin position="291"/>
        <end position="308"/>
    </location>
</feature>
<evidence type="ECO:0000256" key="4">
    <source>
        <dbReference type="ARBA" id="ARBA00022448"/>
    </source>
</evidence>
<dbReference type="InterPro" id="IPR036259">
    <property type="entry name" value="MFS_trans_sf"/>
</dbReference>
<feature type="transmembrane region" description="Helical" evidence="8">
    <location>
        <begin position="171"/>
        <end position="191"/>
    </location>
</feature>
<evidence type="ECO:0000256" key="6">
    <source>
        <dbReference type="ARBA" id="ARBA00022989"/>
    </source>
</evidence>
<dbReference type="GO" id="GO:0022857">
    <property type="term" value="F:transmembrane transporter activity"/>
    <property type="evidence" value="ECO:0007669"/>
    <property type="project" value="InterPro"/>
</dbReference>
<dbReference type="CDD" id="cd17388">
    <property type="entry name" value="MFS_TetA"/>
    <property type="match status" value="1"/>
</dbReference>
<comment type="similarity">
    <text evidence="3">Belongs to the major facilitator superfamily. TCR/Tet family.</text>
</comment>
<evidence type="ECO:0000256" key="7">
    <source>
        <dbReference type="ARBA" id="ARBA00023136"/>
    </source>
</evidence>
<feature type="domain" description="Major facilitator superfamily (MFS) profile" evidence="9">
    <location>
        <begin position="14"/>
        <end position="409"/>
    </location>
</feature>
<dbReference type="InterPro" id="IPR001958">
    <property type="entry name" value="Tet-R_TetA/multi-R_MdtG-like"/>
</dbReference>
<dbReference type="PANTHER" id="PTHR23504:SF15">
    <property type="entry name" value="MAJOR FACILITATOR SUPERFAMILY (MFS) PROFILE DOMAIN-CONTAINING PROTEIN"/>
    <property type="match status" value="1"/>
</dbReference>
<dbReference type="PANTHER" id="PTHR23504">
    <property type="entry name" value="MAJOR FACILITATOR SUPERFAMILY DOMAIN-CONTAINING PROTEIN 10"/>
    <property type="match status" value="1"/>
</dbReference>
<accession>A0A7D4UB41</accession>
<dbReference type="SUPFAM" id="SSF103473">
    <property type="entry name" value="MFS general substrate transporter"/>
    <property type="match status" value="1"/>
</dbReference>
<feature type="transmembrane region" description="Helical" evidence="8">
    <location>
        <begin position="110"/>
        <end position="131"/>
    </location>
</feature>
<evidence type="ECO:0000256" key="1">
    <source>
        <dbReference type="ARBA" id="ARBA00003279"/>
    </source>
</evidence>
<sequence length="411" mass="44741">MQEAPLSKLNTKKALSFIFVTIFVDVLGLGIIIPVMPKLLQQLGHVDIPAASEISGWLTFTYALMQVLFSPIMGNLSDRFGRRPILLISLLGFSVDYAFMAYAPSVFWLFVGRVIAGITGATMATATAYIADISTGDKRASNFGIVGAASGLGLIIGISVGAFLGEINLKFPFMAAAAAALANAAYGYFVLPESLDKEHRRAFDWKRANPLGSFKQLTKYRDLAGLATAFTLVYIAQKAVEYQLSFYVYEKFGWSMTQIWILGMFIGIVLIGIQGGLIRYLIPKWGLKKNIIIGLNAYGIGLTLIAIAQKDWLLYPFMIPYCLGGISGPALQGLITSKFPANEQGELQGGLALLSSISLIIGPLIMGYTFKFFSYRNSAIYFPGAPYILGAVLMLISVILVIRSLKKEVNL</sequence>
<evidence type="ECO:0000256" key="3">
    <source>
        <dbReference type="ARBA" id="ARBA00007520"/>
    </source>
</evidence>
<organism evidence="10 11">
    <name type="scientific">Mucilaginibacter mali</name>
    <dbReference type="NCBI Taxonomy" id="2740462"/>
    <lineage>
        <taxon>Bacteria</taxon>
        <taxon>Pseudomonadati</taxon>
        <taxon>Bacteroidota</taxon>
        <taxon>Sphingobacteriia</taxon>
        <taxon>Sphingobacteriales</taxon>
        <taxon>Sphingobacteriaceae</taxon>
        <taxon>Mucilaginibacter</taxon>
    </lineage>
</organism>
<feature type="transmembrane region" description="Helical" evidence="8">
    <location>
        <begin position="14"/>
        <end position="34"/>
    </location>
</feature>
<feature type="transmembrane region" description="Helical" evidence="8">
    <location>
        <begin position="143"/>
        <end position="165"/>
    </location>
</feature>
<comment type="subcellular location">
    <subcellularLocation>
        <location evidence="2">Membrane</location>
        <topology evidence="2">Multi-pass membrane protein</topology>
    </subcellularLocation>
</comment>
<comment type="function">
    <text evidence="1">Resistance to tetracycline by an active tetracycline efflux. This is an energy-dependent process that decreases the accumulation of the antibiotic in whole cells. This protein functions as a metal-tetracycline/H(+) antiporter.</text>
</comment>
<evidence type="ECO:0000313" key="11">
    <source>
        <dbReference type="Proteomes" id="UP000505355"/>
    </source>
</evidence>
<dbReference type="Pfam" id="PF07690">
    <property type="entry name" value="MFS_1"/>
    <property type="match status" value="1"/>
</dbReference>
<dbReference type="InterPro" id="IPR005829">
    <property type="entry name" value="Sugar_transporter_CS"/>
</dbReference>
<evidence type="ECO:0000259" key="9">
    <source>
        <dbReference type="PROSITE" id="PS50850"/>
    </source>
</evidence>
<dbReference type="PROSITE" id="PS00216">
    <property type="entry name" value="SUGAR_TRANSPORT_1"/>
    <property type="match status" value="1"/>
</dbReference>
<dbReference type="InterPro" id="IPR011701">
    <property type="entry name" value="MFS"/>
</dbReference>
<gene>
    <name evidence="10" type="ORF">HQ865_12150</name>
</gene>
<dbReference type="PROSITE" id="PS50850">
    <property type="entry name" value="MFS"/>
    <property type="match status" value="1"/>
</dbReference>
<feature type="transmembrane region" description="Helical" evidence="8">
    <location>
        <begin position="314"/>
        <end position="335"/>
    </location>
</feature>
<dbReference type="AlphaFoldDB" id="A0A7D4UB41"/>
<feature type="transmembrane region" description="Helical" evidence="8">
    <location>
        <begin position="347"/>
        <end position="368"/>
    </location>
</feature>
<proteinExistence type="inferred from homology"/>
<keyword evidence="7 8" id="KW-0472">Membrane</keyword>
<feature type="transmembrane region" description="Helical" evidence="8">
    <location>
        <begin position="85"/>
        <end position="104"/>
    </location>
</feature>
<feature type="transmembrane region" description="Helical" evidence="8">
    <location>
        <begin position="380"/>
        <end position="402"/>
    </location>
</feature>
<evidence type="ECO:0000256" key="2">
    <source>
        <dbReference type="ARBA" id="ARBA00004141"/>
    </source>
</evidence>
<dbReference type="GO" id="GO:0016020">
    <property type="term" value="C:membrane"/>
    <property type="evidence" value="ECO:0007669"/>
    <property type="project" value="UniProtKB-SubCell"/>
</dbReference>
<dbReference type="RefSeq" id="WP_173415153.1">
    <property type="nucleotide sequence ID" value="NZ_CP054139.1"/>
</dbReference>
<name>A0A7D4UB41_9SPHI</name>
<feature type="transmembrane region" description="Helical" evidence="8">
    <location>
        <begin position="223"/>
        <end position="240"/>
    </location>
</feature>
<dbReference type="Proteomes" id="UP000505355">
    <property type="component" value="Chromosome"/>
</dbReference>
<feature type="transmembrane region" description="Helical" evidence="8">
    <location>
        <begin position="260"/>
        <end position="282"/>
    </location>
</feature>
<reference evidence="10 11" key="1">
    <citation type="submission" date="2020-05" db="EMBL/GenBank/DDBJ databases">
        <title>Mucilaginibacter mali sp. nov.</title>
        <authorList>
            <person name="Kim H.S."/>
            <person name="Lee K.C."/>
            <person name="Suh M.K."/>
            <person name="Kim J.-S."/>
            <person name="Han K.-I."/>
            <person name="Eom M.K."/>
            <person name="Shin Y.K."/>
            <person name="Lee J.-S."/>
        </authorList>
    </citation>
    <scope>NUCLEOTIDE SEQUENCE [LARGE SCALE GENOMIC DNA]</scope>
    <source>
        <strain evidence="10 11">G2-14</strain>
    </source>
</reference>
<dbReference type="Gene3D" id="1.20.1250.20">
    <property type="entry name" value="MFS general substrate transporter like domains"/>
    <property type="match status" value="1"/>
</dbReference>
<dbReference type="PRINTS" id="PR01035">
    <property type="entry name" value="TCRTETA"/>
</dbReference>
<evidence type="ECO:0000256" key="8">
    <source>
        <dbReference type="SAM" id="Phobius"/>
    </source>
</evidence>
<dbReference type="InterPro" id="IPR020846">
    <property type="entry name" value="MFS_dom"/>
</dbReference>
<protein>
    <submittedName>
        <fullName evidence="10">TCR/Tet family MFS transporter</fullName>
    </submittedName>
</protein>
<keyword evidence="11" id="KW-1185">Reference proteome</keyword>
<keyword evidence="6 8" id="KW-1133">Transmembrane helix</keyword>
<dbReference type="KEGG" id="mmab:HQ865_12150"/>